<evidence type="ECO:0000313" key="2">
    <source>
        <dbReference type="Proteomes" id="UP001152888"/>
    </source>
</evidence>
<keyword evidence="2" id="KW-1185">Reference proteome</keyword>
<accession>A0A9P0LUM5</accession>
<evidence type="ECO:0000313" key="1">
    <source>
        <dbReference type="EMBL" id="CAH1999850.1"/>
    </source>
</evidence>
<proteinExistence type="predicted"/>
<dbReference type="AlphaFoldDB" id="A0A9P0LUM5"/>
<gene>
    <name evidence="1" type="ORF">ACAOBT_LOCUS25209</name>
</gene>
<dbReference type="EMBL" id="CAKOFQ010007382">
    <property type="protein sequence ID" value="CAH1999850.1"/>
    <property type="molecule type" value="Genomic_DNA"/>
</dbReference>
<dbReference type="Proteomes" id="UP001152888">
    <property type="component" value="Unassembled WGS sequence"/>
</dbReference>
<sequence length="29" mass="3491">MFYFLLRCCYCGPLRYRIAFYNMCSSGPD</sequence>
<organism evidence="1 2">
    <name type="scientific">Acanthoscelides obtectus</name>
    <name type="common">Bean weevil</name>
    <name type="synonym">Bruchus obtectus</name>
    <dbReference type="NCBI Taxonomy" id="200917"/>
    <lineage>
        <taxon>Eukaryota</taxon>
        <taxon>Metazoa</taxon>
        <taxon>Ecdysozoa</taxon>
        <taxon>Arthropoda</taxon>
        <taxon>Hexapoda</taxon>
        <taxon>Insecta</taxon>
        <taxon>Pterygota</taxon>
        <taxon>Neoptera</taxon>
        <taxon>Endopterygota</taxon>
        <taxon>Coleoptera</taxon>
        <taxon>Polyphaga</taxon>
        <taxon>Cucujiformia</taxon>
        <taxon>Chrysomeloidea</taxon>
        <taxon>Chrysomelidae</taxon>
        <taxon>Bruchinae</taxon>
        <taxon>Bruchini</taxon>
        <taxon>Acanthoscelides</taxon>
    </lineage>
</organism>
<comment type="caution">
    <text evidence="1">The sequence shown here is derived from an EMBL/GenBank/DDBJ whole genome shotgun (WGS) entry which is preliminary data.</text>
</comment>
<name>A0A9P0LUM5_ACAOB</name>
<protein>
    <submittedName>
        <fullName evidence="1">Uncharacterized protein</fullName>
    </submittedName>
</protein>
<reference evidence="1" key="1">
    <citation type="submission" date="2022-03" db="EMBL/GenBank/DDBJ databases">
        <authorList>
            <person name="Sayadi A."/>
        </authorList>
    </citation>
    <scope>NUCLEOTIDE SEQUENCE</scope>
</reference>